<gene>
    <name evidence="1" type="ORF">SAMN04490194_3141</name>
</gene>
<dbReference type="RefSeq" id="WP_084322964.1">
    <property type="nucleotide sequence ID" value="NZ_FNTY01000002.1"/>
</dbReference>
<name>A0A1H5KF15_9PSED</name>
<dbReference type="AlphaFoldDB" id="A0A1H5KF15"/>
<protein>
    <submittedName>
        <fullName evidence="1">Uncharacterized protein</fullName>
    </submittedName>
</protein>
<reference evidence="1 2" key="1">
    <citation type="submission" date="2016-10" db="EMBL/GenBank/DDBJ databases">
        <authorList>
            <person name="de Groot N.N."/>
        </authorList>
    </citation>
    <scope>NUCLEOTIDE SEQUENCE [LARGE SCALE GENOMIC DNA]</scope>
    <source>
        <strain evidence="1 2">BS3662</strain>
    </source>
</reference>
<organism evidence="1 2">
    <name type="scientific">Pseudomonas migulae</name>
    <dbReference type="NCBI Taxonomy" id="78543"/>
    <lineage>
        <taxon>Bacteria</taxon>
        <taxon>Pseudomonadati</taxon>
        <taxon>Pseudomonadota</taxon>
        <taxon>Gammaproteobacteria</taxon>
        <taxon>Pseudomonadales</taxon>
        <taxon>Pseudomonadaceae</taxon>
        <taxon>Pseudomonas</taxon>
    </lineage>
</organism>
<proteinExistence type="predicted"/>
<sequence>MTNDLNKKFQAPVQTPLAGTMKGTITPTDAPDKKFDYTSTVVIRRSQNGIMRVESKMTVQDADTPVHVEFQLVGENAPSKTYRFDDPEVEALFIYNPYDPFYTFNAISGYITLENHTPESRITGVLDFTAEAVVGWHQYHVEMVFEVTGVTTVTRPGKN</sequence>
<dbReference type="EMBL" id="FNTY01000002">
    <property type="protein sequence ID" value="SEE62618.1"/>
    <property type="molecule type" value="Genomic_DNA"/>
</dbReference>
<dbReference type="Proteomes" id="UP000198985">
    <property type="component" value="Unassembled WGS sequence"/>
</dbReference>
<accession>A0A1H5KF15</accession>
<evidence type="ECO:0000313" key="2">
    <source>
        <dbReference type="Proteomes" id="UP000198985"/>
    </source>
</evidence>
<evidence type="ECO:0000313" key="1">
    <source>
        <dbReference type="EMBL" id="SEE62618.1"/>
    </source>
</evidence>